<name>A0A2M4CE69_9DIPT</name>
<evidence type="ECO:0000313" key="1">
    <source>
        <dbReference type="EMBL" id="MBW63637.1"/>
    </source>
</evidence>
<accession>A0A2M4CE69</accession>
<proteinExistence type="predicted"/>
<sequence>MTSRVRWFCSTSPSSPAAAAAAALVAWVTKGGEGSCRDRVRESFRAASCCWSSPRFWALWWRLLGWDRRV</sequence>
<organism evidence="1">
    <name type="scientific">Anopheles marajoara</name>
    <dbReference type="NCBI Taxonomy" id="58244"/>
    <lineage>
        <taxon>Eukaryota</taxon>
        <taxon>Metazoa</taxon>
        <taxon>Ecdysozoa</taxon>
        <taxon>Arthropoda</taxon>
        <taxon>Hexapoda</taxon>
        <taxon>Insecta</taxon>
        <taxon>Pterygota</taxon>
        <taxon>Neoptera</taxon>
        <taxon>Endopterygota</taxon>
        <taxon>Diptera</taxon>
        <taxon>Nematocera</taxon>
        <taxon>Culicoidea</taxon>
        <taxon>Culicidae</taxon>
        <taxon>Anophelinae</taxon>
        <taxon>Anopheles</taxon>
    </lineage>
</organism>
<dbReference type="EMBL" id="GGFJ01014496">
    <property type="protein sequence ID" value="MBW63637.1"/>
    <property type="molecule type" value="Transcribed_RNA"/>
</dbReference>
<protein>
    <submittedName>
        <fullName evidence="1">Putative secreted protein</fullName>
    </submittedName>
</protein>
<dbReference type="AlphaFoldDB" id="A0A2M4CE69"/>
<reference evidence="1" key="1">
    <citation type="submission" date="2018-01" db="EMBL/GenBank/DDBJ databases">
        <title>An insight into the sialome of Amazonian anophelines.</title>
        <authorList>
            <person name="Ribeiro J.M."/>
            <person name="Scarpassa V."/>
            <person name="Calvo E."/>
        </authorList>
    </citation>
    <scope>NUCLEOTIDE SEQUENCE</scope>
    <source>
        <tissue evidence="1">Salivary glands</tissue>
    </source>
</reference>